<dbReference type="GeneID" id="104974256"/>
<feature type="coiled-coil region" evidence="6">
    <location>
        <begin position="174"/>
        <end position="260"/>
    </location>
</feature>
<sequence length="900" mass="100597">MASDASHVLEAALEQMDGIIAGTKTGADISDGTCEPGPTSPGSYMNPFPVLHLVEDLRLALEMLEHPQERAALLSQIPGPTAAYIKEWFKESSSQVNHHSAAGNETYQERLARLEGDKESLILQVSVLTDQVEAQGEKIRDLEVCLEGHQVKLNAAEEMLQQELLSRTSLETQKLNLMTEVSELKLKLVGMEKEQKEQEEKQKKAEELLQELRHLKIKVEELENERNQYEWKLKATKAEVAQLQEQVALKDAEIERLHSQLSRSAALHGDHAEKDQEIQRLKMGMETLLVANEDKDRRIEELTGLLNQYRRVNEIVMATQGPSERTLSINEEDLEGGFRNWNTANKGPEDLFKSEVSPRGSPPTAGPPPLPQKSLETRTQKKLSCSLEDLRSESVDKDGPFLAEHKYPTLPGKLPGATPNGEAAKSPPTASPLDPAGSSPLRLRDTESGWDDTAMANDSSMSSGTESSPQSPLTPDGKRSPKGIKKFWGKIRRTQSGNFNTDAPGVAEFRRGGLRATAGPRLSRTRDPKAQKSDANAPFAQWSTERVCTWLEDFGLAQYVIFARQWVTSGHTLLTATPQDMEKELGIKHPLHRKKLVLAVKAINTKQEEKSALLDHIWVTRWLDDIGLPQYKDQFHESRVDGRMLQYLTVNDLLFLKVTSQLHHLSIKCAIHVLHVNKFNPHCLHRRPADESNLSPSEVVQWSNHRVMEWLRSVDLAEYAPNLRGSGVHGGLIILEPRFTGDTLAMLLNIPPQKTLLRRHLTTKFNALIGPEAEQEKREKMTSPAYTPLTTTAKVRPRKLGFSHFGNIRKKKFDESTDYICPMEPGNSVGDGHRAYSGTRGLSTLDAPELDGLDQMAPSEGTVTQIGLLSQDIHRLTTMLSQDQLLTDSCLATPRSEDWR</sequence>
<feature type="domain" description="SAM" evidence="8">
    <location>
        <begin position="542"/>
        <end position="606"/>
    </location>
</feature>
<feature type="domain" description="SAM" evidence="8">
    <location>
        <begin position="702"/>
        <end position="733"/>
    </location>
</feature>
<name>A0A3Q1M4I3_BOVIN</name>
<dbReference type="VEuPathDB" id="HostDB:ENSBTAG00000016140"/>
<keyword evidence="4 6" id="KW-0175">Coiled coil</keyword>
<gene>
    <name evidence="9 11" type="primary">PPFIBP2</name>
</gene>
<evidence type="ECO:0000313" key="10">
    <source>
        <dbReference type="Proteomes" id="UP000009136"/>
    </source>
</evidence>
<keyword evidence="10" id="KW-1185">Reference proteome</keyword>
<evidence type="ECO:0000313" key="9">
    <source>
        <dbReference type="Ensembl" id="ENSBTAP00000065122.1"/>
    </source>
</evidence>
<dbReference type="SMART" id="SM00454">
    <property type="entry name" value="SAM"/>
    <property type="match status" value="3"/>
</dbReference>
<reference evidence="9" key="2">
    <citation type="submission" date="2025-08" db="UniProtKB">
        <authorList>
            <consortium name="Ensembl"/>
        </authorList>
    </citation>
    <scope>IDENTIFICATION</scope>
    <source>
        <strain evidence="9">Hereford</strain>
    </source>
</reference>
<dbReference type="Pfam" id="PF00536">
    <property type="entry name" value="SAM_1"/>
    <property type="match status" value="2"/>
</dbReference>
<feature type="compositionally biased region" description="Polar residues" evidence="7">
    <location>
        <begin position="456"/>
        <end position="473"/>
    </location>
</feature>
<evidence type="ECO:0000256" key="2">
    <source>
        <dbReference type="ARBA" id="ARBA00022553"/>
    </source>
</evidence>
<feature type="coiled-coil region" evidence="6">
    <location>
        <begin position="104"/>
        <end position="131"/>
    </location>
</feature>
<dbReference type="CDD" id="cd09566">
    <property type="entry name" value="SAM_liprin-beta1_2_repeat2"/>
    <property type="match status" value="1"/>
</dbReference>
<dbReference type="Gene3D" id="1.10.150.50">
    <property type="entry name" value="Transcription Factor, Ets-1"/>
    <property type="match status" value="3"/>
</dbReference>
<evidence type="ECO:0000256" key="4">
    <source>
        <dbReference type="ARBA" id="ARBA00023054"/>
    </source>
</evidence>
<dbReference type="CDD" id="cd09569">
    <property type="entry name" value="SAM_liprin-beta1_2_repeat3"/>
    <property type="match status" value="1"/>
</dbReference>
<evidence type="ECO:0000259" key="8">
    <source>
        <dbReference type="PROSITE" id="PS50105"/>
    </source>
</evidence>
<protein>
    <submittedName>
        <fullName evidence="9">PPFIA binding protein 2</fullName>
    </submittedName>
</protein>
<feature type="compositionally biased region" description="Pro residues" evidence="7">
    <location>
        <begin position="360"/>
        <end position="371"/>
    </location>
</feature>
<reference evidence="9" key="1">
    <citation type="submission" date="2018-03" db="EMBL/GenBank/DDBJ databases">
        <title>ARS-UCD1.2.</title>
        <authorList>
            <person name="Rosen B.D."/>
            <person name="Bickhart D.M."/>
            <person name="Koren S."/>
            <person name="Schnabel R.D."/>
            <person name="Hall R."/>
            <person name="Zimin A."/>
            <person name="Dreischer C."/>
            <person name="Schultheiss S."/>
            <person name="Schroeder S.G."/>
            <person name="Elsik C.G."/>
            <person name="Couldrey C."/>
            <person name="Liu G.E."/>
            <person name="Van Tassell C.P."/>
            <person name="Phillippy A.M."/>
            <person name="Smith T.P.L."/>
            <person name="Medrano J.F."/>
        </authorList>
    </citation>
    <scope>NUCLEOTIDE SEQUENCE [LARGE SCALE GENOMIC DNA]</scope>
    <source>
        <strain evidence="9">Hereford</strain>
    </source>
</reference>
<evidence type="ECO:0000256" key="3">
    <source>
        <dbReference type="ARBA" id="ARBA00022737"/>
    </source>
</evidence>
<dbReference type="AlphaFoldDB" id="A0A3Q1M4I3"/>
<comment type="similarity">
    <text evidence="1">Belongs to the liprin family. Liprin-beta subfamily.</text>
</comment>
<dbReference type="Proteomes" id="UP000009136">
    <property type="component" value="Chromosome 15"/>
</dbReference>
<dbReference type="InterPro" id="IPR037619">
    <property type="entry name" value="LIPB1/2_SAM_3rd"/>
</dbReference>
<dbReference type="PANTHER" id="PTHR12587:SF18">
    <property type="entry name" value="LIPRIN-BETA-2"/>
    <property type="match status" value="1"/>
</dbReference>
<feature type="compositionally biased region" description="Basic residues" evidence="7">
    <location>
        <begin position="480"/>
        <end position="493"/>
    </location>
</feature>
<evidence type="ECO:0000256" key="7">
    <source>
        <dbReference type="SAM" id="MobiDB-lite"/>
    </source>
</evidence>
<feature type="region of interest" description="Disordered" evidence="7">
    <location>
        <begin position="338"/>
        <end position="537"/>
    </location>
</feature>
<keyword evidence="2" id="KW-0597">Phosphoprotein</keyword>
<dbReference type="FunFam" id="1.10.150.50:FF:000005">
    <property type="entry name" value="Liprin-beta-1 isoform 1"/>
    <property type="match status" value="1"/>
</dbReference>
<dbReference type="InterPro" id="IPR001660">
    <property type="entry name" value="SAM"/>
</dbReference>
<evidence type="ECO:0000256" key="5">
    <source>
        <dbReference type="ARBA" id="ARBA00060046"/>
    </source>
</evidence>
<dbReference type="Bgee" id="ENSBTAG00000016140">
    <property type="expression patterns" value="Expressed in urethra and 106 other cell types or tissues"/>
</dbReference>
<dbReference type="VGNC" id="VGNC:58399">
    <property type="gene designation" value="PPFIBP2"/>
</dbReference>
<dbReference type="InterPro" id="IPR037617">
    <property type="entry name" value="LIPB1/2_SAM_1"/>
</dbReference>
<dbReference type="FunFam" id="1.10.150.50:FF:000007">
    <property type="entry name" value="Liprin-beta-1 isoform 1"/>
    <property type="match status" value="1"/>
</dbReference>
<keyword evidence="3" id="KW-0677">Repeat</keyword>
<dbReference type="Pfam" id="PF26022">
    <property type="entry name" value="CC_Liprin_beta"/>
    <property type="match status" value="1"/>
</dbReference>
<dbReference type="CTD" id="8495"/>
<feature type="domain" description="SAM" evidence="8">
    <location>
        <begin position="619"/>
        <end position="677"/>
    </location>
</feature>
<dbReference type="PANTHER" id="PTHR12587">
    <property type="entry name" value="LAR INTERACTING PROTEIN LIP -RELATED PROTEIN"/>
    <property type="match status" value="1"/>
</dbReference>
<dbReference type="GeneTree" id="ENSGT01050000244951"/>
<dbReference type="SUPFAM" id="SSF47769">
    <property type="entry name" value="SAM/Pointed domain"/>
    <property type="match status" value="3"/>
</dbReference>
<organism evidence="9 10">
    <name type="scientific">Bos taurus</name>
    <name type="common">Bovine</name>
    <dbReference type="NCBI Taxonomy" id="9913"/>
    <lineage>
        <taxon>Eukaryota</taxon>
        <taxon>Metazoa</taxon>
        <taxon>Chordata</taxon>
        <taxon>Craniata</taxon>
        <taxon>Vertebrata</taxon>
        <taxon>Euteleostomi</taxon>
        <taxon>Mammalia</taxon>
        <taxon>Eutheria</taxon>
        <taxon>Laurasiatheria</taxon>
        <taxon>Artiodactyla</taxon>
        <taxon>Ruminantia</taxon>
        <taxon>Pecora</taxon>
        <taxon>Bovidae</taxon>
        <taxon>Bovinae</taxon>
        <taxon>Bos</taxon>
    </lineage>
</organism>
<dbReference type="Ensembl" id="ENSBTAT00000086213.2">
    <property type="protein sequence ID" value="ENSBTAP00000065122.1"/>
    <property type="gene ID" value="ENSBTAG00000016140.8"/>
</dbReference>
<dbReference type="PROSITE" id="PS50105">
    <property type="entry name" value="SAM_DOMAIN"/>
    <property type="match status" value="3"/>
</dbReference>
<evidence type="ECO:0000256" key="6">
    <source>
        <dbReference type="SAM" id="Coils"/>
    </source>
</evidence>
<dbReference type="InterPro" id="IPR037618">
    <property type="entry name" value="LIPB1/2_SAM_2nd"/>
</dbReference>
<evidence type="ECO:0000313" key="11">
    <source>
        <dbReference type="VGNC" id="VGNC:58399"/>
    </source>
</evidence>
<proteinExistence type="inferred from homology"/>
<comment type="function">
    <text evidence="5">May regulate the disassembly of focal adhesions. Did not bind receptor-like tyrosine phosphatases type 2A.</text>
</comment>
<feature type="compositionally biased region" description="Basic and acidic residues" evidence="7">
    <location>
        <begin position="388"/>
        <end position="407"/>
    </location>
</feature>
<dbReference type="GO" id="GO:0005829">
    <property type="term" value="C:cytosol"/>
    <property type="evidence" value="ECO:0007669"/>
    <property type="project" value="UniProtKB-ARBA"/>
</dbReference>
<dbReference type="InterPro" id="IPR013761">
    <property type="entry name" value="SAM/pointed_sf"/>
</dbReference>
<reference evidence="9" key="3">
    <citation type="submission" date="2025-09" db="UniProtKB">
        <authorList>
            <consortium name="Ensembl"/>
        </authorList>
    </citation>
    <scope>IDENTIFICATION</scope>
    <source>
        <strain evidence="9">Hereford</strain>
    </source>
</reference>
<dbReference type="Pfam" id="PF07647">
    <property type="entry name" value="SAM_2"/>
    <property type="match status" value="1"/>
</dbReference>
<accession>A0A3Q1M4I3</accession>
<dbReference type="InterPro" id="IPR029515">
    <property type="entry name" value="Liprin"/>
</dbReference>
<evidence type="ECO:0000256" key="1">
    <source>
        <dbReference type="ARBA" id="ARBA00007547"/>
    </source>
</evidence>
<dbReference type="FunFam" id="1.10.150.50:FF:000017">
    <property type="entry name" value="Liprin-beta-1 isoform 1"/>
    <property type="match status" value="1"/>
</dbReference>
<dbReference type="RefSeq" id="XP_024831590.1">
    <property type="nucleotide sequence ID" value="XM_024975822.2"/>
</dbReference>
<dbReference type="CDD" id="cd09563">
    <property type="entry name" value="SAM_liprin-beta1_2_repeat1"/>
    <property type="match status" value="1"/>
</dbReference>
<dbReference type="InterPro" id="IPR058914">
    <property type="entry name" value="LIPB1/2_CC"/>
</dbReference>